<proteinExistence type="predicted"/>
<gene>
    <name evidence="4" type="primary">IRD1</name>
    <name evidence="4" type="ORF">Ciccas_006614</name>
</gene>
<evidence type="ECO:0000256" key="1">
    <source>
        <dbReference type="ARBA" id="ARBA00022574"/>
    </source>
</evidence>
<dbReference type="InterPro" id="IPR011009">
    <property type="entry name" value="Kinase-like_dom_sf"/>
</dbReference>
<dbReference type="AlphaFoldDB" id="A0ABD2Q590"/>
<reference evidence="4 5" key="1">
    <citation type="submission" date="2024-11" db="EMBL/GenBank/DDBJ databases">
        <title>Adaptive evolution of stress response genes in parasites aligns with host niche diversity.</title>
        <authorList>
            <person name="Hahn C."/>
            <person name="Resl P."/>
        </authorList>
    </citation>
    <scope>NUCLEOTIDE SEQUENCE [LARGE SCALE GENOMIC DNA]</scope>
    <source>
        <strain evidence="4">EGGRZ-B1_66</strain>
        <tissue evidence="4">Body</tissue>
    </source>
</reference>
<evidence type="ECO:0000313" key="5">
    <source>
        <dbReference type="Proteomes" id="UP001626550"/>
    </source>
</evidence>
<dbReference type="EMBL" id="JBJKFK010000913">
    <property type="protein sequence ID" value="KAL3314760.1"/>
    <property type="molecule type" value="Genomic_DNA"/>
</dbReference>
<evidence type="ECO:0000256" key="2">
    <source>
        <dbReference type="SAM" id="MobiDB-lite"/>
    </source>
</evidence>
<dbReference type="InterPro" id="IPR008271">
    <property type="entry name" value="Ser/Thr_kinase_AS"/>
</dbReference>
<dbReference type="InterPro" id="IPR000719">
    <property type="entry name" value="Prot_kinase_dom"/>
</dbReference>
<sequence length="629" mass="71736">MFKGSDKPLALGPYREIMEKYCARIRNGFNIIPYSILSVNNVECSVTLTRDFIEQSLLDRIHTRPFISTIEKEWISYQILRSLEQLHGTSITINISESVHTQQLCHGDIKAENILITSWGWVMLVDPSPFKPVYLPADDPTLFTFFFDNSRRRACYLAPERLHKETESKPVAEMACDVINEMLVDHEGNQTLPETEPHEESPRVSVSSNFNPKAEFLHLTPAMDLFSLGYLLHSSITHNFDSSCVILEVYTDGIIPFSLSELLTYRGGDSSRLDRQISHLPNEHIKALLTSLLDRDPKKRKSAAAHLEEQRGKTFPELFYGPFSAFMQSYLLEDQSLDSERLAKLRETLPALFVESLQTEEERGQAALLALNIVTSALRPSTFGMPRALSTPITSATMDPDSCLRWQKKGSDRVPMLKSDAPTLSESAKMDAIVNCLILSEHLRVEWLVDRVIPYLFDLALAGNNAEEQFSTTPVTRQPHNSREVRTFALEAICELLRKCTNFLDTNCSFEGDLSPENEKSLNYLSDIAFLTAYVMPNFMVLSRAEQDLAIQFSLTKLLPIIVHYALCLRNKARRSFLQQQQNQNLQAQNNDKSSDFTDRSAHNSEFEFTLLENQIRDVFVKYFDYENL</sequence>
<feature type="region of interest" description="Disordered" evidence="2">
    <location>
        <begin position="580"/>
        <end position="600"/>
    </location>
</feature>
<dbReference type="Gene3D" id="1.10.510.10">
    <property type="entry name" value="Transferase(Phosphotransferase) domain 1"/>
    <property type="match status" value="1"/>
</dbReference>
<dbReference type="PANTHER" id="PTHR17583">
    <property type="entry name" value="PHOSPHOINOSITIDE 3-KINASE REGULATORY SUBUNIT 4"/>
    <property type="match status" value="1"/>
</dbReference>
<dbReference type="PROSITE" id="PS50011">
    <property type="entry name" value="PROTEIN_KINASE_DOM"/>
    <property type="match status" value="1"/>
</dbReference>
<organism evidence="4 5">
    <name type="scientific">Cichlidogyrus casuarinus</name>
    <dbReference type="NCBI Taxonomy" id="1844966"/>
    <lineage>
        <taxon>Eukaryota</taxon>
        <taxon>Metazoa</taxon>
        <taxon>Spiralia</taxon>
        <taxon>Lophotrochozoa</taxon>
        <taxon>Platyhelminthes</taxon>
        <taxon>Monogenea</taxon>
        <taxon>Monopisthocotylea</taxon>
        <taxon>Dactylogyridea</taxon>
        <taxon>Ancyrocephalidae</taxon>
        <taxon>Cichlidogyrus</taxon>
    </lineage>
</organism>
<feature type="compositionally biased region" description="Low complexity" evidence="2">
    <location>
        <begin position="580"/>
        <end position="591"/>
    </location>
</feature>
<dbReference type="SUPFAM" id="SSF48371">
    <property type="entry name" value="ARM repeat"/>
    <property type="match status" value="1"/>
</dbReference>
<feature type="non-terminal residue" evidence="4">
    <location>
        <position position="629"/>
    </location>
</feature>
<comment type="caution">
    <text evidence="4">The sequence shown here is derived from an EMBL/GenBank/DDBJ whole genome shotgun (WGS) entry which is preliminary data.</text>
</comment>
<evidence type="ECO:0000259" key="3">
    <source>
        <dbReference type="PROSITE" id="PS50011"/>
    </source>
</evidence>
<dbReference type="InterPro" id="IPR016024">
    <property type="entry name" value="ARM-type_fold"/>
</dbReference>
<feature type="domain" description="Protein kinase" evidence="3">
    <location>
        <begin position="1"/>
        <end position="320"/>
    </location>
</feature>
<keyword evidence="5" id="KW-1185">Reference proteome</keyword>
<dbReference type="Proteomes" id="UP001626550">
    <property type="component" value="Unassembled WGS sequence"/>
</dbReference>
<dbReference type="InterPro" id="IPR045162">
    <property type="entry name" value="Vps15-like"/>
</dbReference>
<keyword evidence="1" id="KW-0853">WD repeat</keyword>
<dbReference type="PROSITE" id="PS00108">
    <property type="entry name" value="PROTEIN_KINASE_ST"/>
    <property type="match status" value="1"/>
</dbReference>
<dbReference type="PANTHER" id="PTHR17583:SF0">
    <property type="entry name" value="PHOSPHOINOSITIDE 3-KINASE REGULATORY SUBUNIT 4"/>
    <property type="match status" value="1"/>
</dbReference>
<dbReference type="SUPFAM" id="SSF56112">
    <property type="entry name" value="Protein kinase-like (PK-like)"/>
    <property type="match status" value="1"/>
</dbReference>
<name>A0ABD2Q590_9PLAT</name>
<protein>
    <submittedName>
        <fullName evidence="4">General transcription factor II-I repeat domain-containing protein 1</fullName>
    </submittedName>
</protein>
<evidence type="ECO:0000313" key="4">
    <source>
        <dbReference type="EMBL" id="KAL3314760.1"/>
    </source>
</evidence>
<accession>A0ABD2Q590</accession>